<protein>
    <submittedName>
        <fullName evidence="1">Uncharacterized protein</fullName>
    </submittedName>
</protein>
<dbReference type="Proteomes" id="UP000002069">
    <property type="component" value="Chromosome"/>
</dbReference>
<reference evidence="2" key="2">
    <citation type="journal article" date="2011" name="J. Bacteriol.">
        <title>Complete genome sequence of Cronobacter turicensis LMG 23827, a food-borne pathogen causing deaths in neonates.</title>
        <authorList>
            <person name="Stephan R."/>
            <person name="Lehner A."/>
            <person name="Tischler P."/>
            <person name="Rattei T."/>
        </authorList>
    </citation>
    <scope>NUCLEOTIDE SEQUENCE [LARGE SCALE GENOMIC DNA]</scope>
    <source>
        <strain evidence="2">DSM 18703 / CCUG 55852 / LMG 23827 / z3032</strain>
    </source>
</reference>
<sequence length="67" mass="7620">MFLYINKFILLFLSFKNRIFRSGDDDSATRLTPLCFTLTVTVNEASATTSPLTRVISYSPANRRAQQ</sequence>
<evidence type="ECO:0000313" key="1">
    <source>
        <dbReference type="EMBL" id="CBA33771.1"/>
    </source>
</evidence>
<dbReference type="AlphaFoldDB" id="C9Y0I5"/>
<accession>C9Y0I5</accession>
<reference evidence="1 2" key="1">
    <citation type="journal article" date="2010" name="J. Bacteriol.">
        <title>Complete Genome Sequence of Cronobacter turicensis LMG 23827, a foodborne pathogen causing deaths in neonates.</title>
        <authorList>
            <person name="Stephan R."/>
            <person name="Lehner A."/>
            <person name="Tischler P."/>
            <person name="Rattei T."/>
        </authorList>
    </citation>
    <scope>NUCLEOTIDE SEQUENCE [LARGE SCALE GENOMIC DNA]</scope>
    <source>
        <strain evidence="2">DSM 18703 / CCUG 55852 / LMG 23827 / z3032</strain>
    </source>
</reference>
<proteinExistence type="predicted"/>
<organism evidence="1 2">
    <name type="scientific">Cronobacter turicensis (strain DSM 18703 / CCUG 55852 / LMG 23827 / z3032)</name>
    <dbReference type="NCBI Taxonomy" id="693216"/>
    <lineage>
        <taxon>Bacteria</taxon>
        <taxon>Pseudomonadati</taxon>
        <taxon>Pseudomonadota</taxon>
        <taxon>Gammaproteobacteria</taxon>
        <taxon>Enterobacterales</taxon>
        <taxon>Enterobacteriaceae</taxon>
        <taxon>Cronobacter</taxon>
    </lineage>
</organism>
<keyword evidence="2" id="KW-1185">Reference proteome</keyword>
<dbReference type="HOGENOM" id="CLU_2810085_0_0_6"/>
<dbReference type="EMBL" id="FN543093">
    <property type="protein sequence ID" value="CBA33771.1"/>
    <property type="molecule type" value="Genomic_DNA"/>
</dbReference>
<dbReference type="KEGG" id="ctu:CTU_35790"/>
<name>C9Y0I5_CROTZ</name>
<gene>
    <name evidence="1" type="ordered locus">Ctu_35790</name>
</gene>
<evidence type="ECO:0000313" key="2">
    <source>
        <dbReference type="Proteomes" id="UP000002069"/>
    </source>
</evidence>